<dbReference type="AlphaFoldDB" id="A0A9W4W483"/>
<dbReference type="Gene3D" id="3.20.20.300">
    <property type="entry name" value="Glycoside hydrolase, family 3, N-terminal domain"/>
    <property type="match status" value="1"/>
</dbReference>
<proteinExistence type="inferred from homology"/>
<organism evidence="20 21">
    <name type="scientific">Colletotrichum noveboracense</name>
    <dbReference type="NCBI Taxonomy" id="2664923"/>
    <lineage>
        <taxon>Eukaryota</taxon>
        <taxon>Fungi</taxon>
        <taxon>Dikarya</taxon>
        <taxon>Ascomycota</taxon>
        <taxon>Pezizomycotina</taxon>
        <taxon>Sordariomycetes</taxon>
        <taxon>Hypocreomycetidae</taxon>
        <taxon>Glomerellales</taxon>
        <taxon>Glomerellaceae</taxon>
        <taxon>Colletotrichum</taxon>
        <taxon>Colletotrichum gloeosporioides species complex</taxon>
    </lineage>
</organism>
<evidence type="ECO:0000256" key="5">
    <source>
        <dbReference type="ARBA" id="ARBA00012744"/>
    </source>
</evidence>
<dbReference type="PANTHER" id="PTHR42715:SF12">
    <property type="entry name" value="BETA-GLUCOSIDASE G-RELATED"/>
    <property type="match status" value="1"/>
</dbReference>
<accession>A0A9W4W483</accession>
<dbReference type="InterPro" id="IPR036962">
    <property type="entry name" value="Glyco_hydro_3_N_sf"/>
</dbReference>
<keyword evidence="21" id="KW-1185">Reference proteome</keyword>
<evidence type="ECO:0000256" key="6">
    <source>
        <dbReference type="ARBA" id="ARBA00022525"/>
    </source>
</evidence>
<keyword evidence="12" id="KW-0624">Polysaccharide degradation</keyword>
<comment type="similarity">
    <text evidence="4">Belongs to the glycosyl hydrolase 3 family.</text>
</comment>
<keyword evidence="6" id="KW-0964">Secreted</keyword>
<dbReference type="Pfam" id="PF00933">
    <property type="entry name" value="Glyco_hydro_3"/>
    <property type="match status" value="1"/>
</dbReference>
<dbReference type="GO" id="GO:0009251">
    <property type="term" value="P:glucan catabolic process"/>
    <property type="evidence" value="ECO:0007669"/>
    <property type="project" value="TreeGrafter"/>
</dbReference>
<dbReference type="PRINTS" id="PR00133">
    <property type="entry name" value="GLHYDRLASE3"/>
</dbReference>
<feature type="signal peptide" evidence="18">
    <location>
        <begin position="1"/>
        <end position="22"/>
    </location>
</feature>
<dbReference type="InterPro" id="IPR017853">
    <property type="entry name" value="GH"/>
</dbReference>
<comment type="caution">
    <text evidence="20">The sequence shown here is derived from an EMBL/GenBank/DDBJ whole genome shotgun (WGS) entry which is preliminary data.</text>
</comment>
<evidence type="ECO:0000256" key="7">
    <source>
        <dbReference type="ARBA" id="ARBA00022729"/>
    </source>
</evidence>
<comment type="function">
    <text evidence="13">Beta-glucosidases are one of a number of cellulolytic enzymes involved in the degradation of cellulosic biomass. Catalyzes the last step releasing glucose from the inhibitory cellobiose.</text>
</comment>
<evidence type="ECO:0000256" key="11">
    <source>
        <dbReference type="ARBA" id="ARBA00023295"/>
    </source>
</evidence>
<evidence type="ECO:0000256" key="3">
    <source>
        <dbReference type="ARBA" id="ARBA00004987"/>
    </source>
</evidence>
<evidence type="ECO:0000256" key="12">
    <source>
        <dbReference type="ARBA" id="ARBA00023326"/>
    </source>
</evidence>
<evidence type="ECO:0000313" key="21">
    <source>
        <dbReference type="Proteomes" id="UP001152533"/>
    </source>
</evidence>
<evidence type="ECO:0000256" key="10">
    <source>
        <dbReference type="ARBA" id="ARBA00023277"/>
    </source>
</evidence>
<keyword evidence="9" id="KW-0325">Glycoprotein</keyword>
<dbReference type="EMBL" id="CAMGZC010000045">
    <property type="protein sequence ID" value="CAI0642192.1"/>
    <property type="molecule type" value="Genomic_DNA"/>
</dbReference>
<dbReference type="EC" id="3.2.1.21" evidence="5"/>
<dbReference type="PANTHER" id="PTHR42715">
    <property type="entry name" value="BETA-GLUCOSIDASE"/>
    <property type="match status" value="1"/>
</dbReference>
<evidence type="ECO:0000256" key="16">
    <source>
        <dbReference type="ARBA" id="ARBA00083231"/>
    </source>
</evidence>
<evidence type="ECO:0000256" key="9">
    <source>
        <dbReference type="ARBA" id="ARBA00023180"/>
    </source>
</evidence>
<gene>
    <name evidence="20" type="ORF">CGXH109_LOCUS11944</name>
</gene>
<dbReference type="FunFam" id="3.20.20.300:FF:000002">
    <property type="entry name" value="Probable beta-glucosidase"/>
    <property type="match status" value="1"/>
</dbReference>
<evidence type="ECO:0000256" key="13">
    <source>
        <dbReference type="ARBA" id="ARBA00024983"/>
    </source>
</evidence>
<comment type="subcellular location">
    <subcellularLocation>
        <location evidence="2">Secreted</location>
    </subcellularLocation>
</comment>
<dbReference type="SUPFAM" id="SSF51445">
    <property type="entry name" value="(Trans)glycosidases"/>
    <property type="match status" value="1"/>
</dbReference>
<keyword evidence="11" id="KW-0326">Glycosidase</keyword>
<keyword evidence="8" id="KW-0378">Hydrolase</keyword>
<comment type="catalytic activity">
    <reaction evidence="1">
        <text>Hydrolysis of terminal, non-reducing beta-D-glucosyl residues with release of beta-D-glucose.</text>
        <dbReference type="EC" id="3.2.1.21"/>
    </reaction>
</comment>
<evidence type="ECO:0000259" key="19">
    <source>
        <dbReference type="Pfam" id="PF00933"/>
    </source>
</evidence>
<name>A0A9W4W483_9PEZI</name>
<keyword evidence="10" id="KW-0119">Carbohydrate metabolism</keyword>
<evidence type="ECO:0000256" key="4">
    <source>
        <dbReference type="ARBA" id="ARBA00005336"/>
    </source>
</evidence>
<evidence type="ECO:0000256" key="8">
    <source>
        <dbReference type="ARBA" id="ARBA00022801"/>
    </source>
</evidence>
<feature type="chain" id="PRO_5040766658" description="Beta-glucosidase cel3A" evidence="18">
    <location>
        <begin position="23"/>
        <end position="258"/>
    </location>
</feature>
<evidence type="ECO:0000256" key="14">
    <source>
        <dbReference type="ARBA" id="ARBA00070030"/>
    </source>
</evidence>
<evidence type="ECO:0000256" key="1">
    <source>
        <dbReference type="ARBA" id="ARBA00000448"/>
    </source>
</evidence>
<dbReference type="Proteomes" id="UP001152533">
    <property type="component" value="Unassembled WGS sequence"/>
</dbReference>
<evidence type="ECO:0000313" key="20">
    <source>
        <dbReference type="EMBL" id="CAI0642192.1"/>
    </source>
</evidence>
<evidence type="ECO:0000256" key="18">
    <source>
        <dbReference type="SAM" id="SignalP"/>
    </source>
</evidence>
<dbReference type="InterPro" id="IPR001764">
    <property type="entry name" value="Glyco_hydro_3_N"/>
</dbReference>
<dbReference type="InterPro" id="IPR050288">
    <property type="entry name" value="Cellulose_deg_GH3"/>
</dbReference>
<evidence type="ECO:0000256" key="15">
    <source>
        <dbReference type="ARBA" id="ARBA00078013"/>
    </source>
</evidence>
<evidence type="ECO:0000256" key="17">
    <source>
        <dbReference type="ARBA" id="ARBA00083611"/>
    </source>
</evidence>
<evidence type="ECO:0000256" key="2">
    <source>
        <dbReference type="ARBA" id="ARBA00004613"/>
    </source>
</evidence>
<feature type="domain" description="Glycoside hydrolase family 3 N-terminal" evidence="19">
    <location>
        <begin position="95"/>
        <end position="258"/>
    </location>
</feature>
<comment type="pathway">
    <text evidence="3">Glycan metabolism; cellulose degradation.</text>
</comment>
<dbReference type="GO" id="GO:0005576">
    <property type="term" value="C:extracellular region"/>
    <property type="evidence" value="ECO:0007669"/>
    <property type="project" value="UniProtKB-SubCell"/>
</dbReference>
<reference evidence="20" key="1">
    <citation type="submission" date="2022-08" db="EMBL/GenBank/DDBJ databases">
        <authorList>
            <person name="Giroux E."/>
            <person name="Giroux E."/>
        </authorList>
    </citation>
    <scope>NUCLEOTIDE SEQUENCE</scope>
    <source>
        <strain evidence="20">H1091258</strain>
    </source>
</reference>
<keyword evidence="7 18" id="KW-0732">Signal</keyword>
<protein>
    <recommendedName>
        <fullName evidence="14">Beta-glucosidase cel3A</fullName>
        <ecNumber evidence="5">3.2.1.21</ecNumber>
    </recommendedName>
    <alternativeName>
        <fullName evidence="15">Beta-D-glucoside glucohydrolase cel3A</fullName>
    </alternativeName>
    <alternativeName>
        <fullName evidence="17">Cellobiase cel3A</fullName>
    </alternativeName>
    <alternativeName>
        <fullName evidence="16">Gentiobiase cel3A</fullName>
    </alternativeName>
</protein>
<dbReference type="GO" id="GO:0008422">
    <property type="term" value="F:beta-glucosidase activity"/>
    <property type="evidence" value="ECO:0007669"/>
    <property type="project" value="UniProtKB-EC"/>
</dbReference>
<sequence length="258" mass="27965">MKSFSLPNFIISIGIFLPVVLGANLTERNSTKWNEAIKRAENLLSQLNLTEKATFVTGKLSIGVAPCIGNILPIDHADFKGICMQDGPNGIDIADLVSVFPAGLTTAASWDKGLMLERAKAIGEEFRGKGINVALGPSSGPLGRHALGGRNWEGFSVDPYLSGVAMEQTVLGIQSMGVQTCSKHFLANEQELQRTYTIVDGKRVEGISSNVGDRAIRELYAWPFYNAIKAGTTSIMCSYNRVNGTYVCENEYLLKTVL</sequence>